<feature type="transmembrane region" description="Helical" evidence="12">
    <location>
        <begin position="259"/>
        <end position="283"/>
    </location>
</feature>
<reference evidence="15" key="1">
    <citation type="submission" date="2021-08" db="EMBL/GenBank/DDBJ databases">
        <title>WGS assembly of Ceratopteris richardii.</title>
        <authorList>
            <person name="Marchant D.B."/>
            <person name="Chen G."/>
            <person name="Jenkins J."/>
            <person name="Shu S."/>
            <person name="Leebens-Mack J."/>
            <person name="Grimwood J."/>
            <person name="Schmutz J."/>
            <person name="Soltis P."/>
            <person name="Soltis D."/>
            <person name="Chen Z.-H."/>
        </authorList>
    </citation>
    <scope>NUCLEOTIDE SEQUENCE</scope>
    <source>
        <strain evidence="15">Whitten #5841</strain>
        <tissue evidence="15">Leaf</tissue>
    </source>
</reference>
<evidence type="ECO:0000313" key="15">
    <source>
        <dbReference type="EMBL" id="KAH7415530.1"/>
    </source>
</evidence>
<dbReference type="CDD" id="cd18578">
    <property type="entry name" value="ABC_6TM_Pgp_ABCB1_D2_like"/>
    <property type="match status" value="1"/>
</dbReference>
<keyword evidence="5 12" id="KW-0812">Transmembrane</keyword>
<keyword evidence="11" id="KW-0325">Glycoprotein</keyword>
<evidence type="ECO:0000256" key="3">
    <source>
        <dbReference type="ARBA" id="ARBA00022448"/>
    </source>
</evidence>
<dbReference type="InterPro" id="IPR039421">
    <property type="entry name" value="Type_1_exporter"/>
</dbReference>
<dbReference type="PROSITE" id="PS50893">
    <property type="entry name" value="ABC_TRANSPORTER_2"/>
    <property type="match status" value="2"/>
</dbReference>
<keyword evidence="4" id="KW-0934">Plastid</keyword>
<dbReference type="InterPro" id="IPR011527">
    <property type="entry name" value="ABC1_TM_dom"/>
</dbReference>
<dbReference type="Pfam" id="PF00005">
    <property type="entry name" value="ABC_tran"/>
    <property type="match status" value="2"/>
</dbReference>
<feature type="domain" description="ABC transmembrane type-1" evidence="14">
    <location>
        <begin position="37"/>
        <end position="324"/>
    </location>
</feature>
<evidence type="ECO:0000259" key="14">
    <source>
        <dbReference type="PROSITE" id="PS50929"/>
    </source>
</evidence>
<dbReference type="Proteomes" id="UP000825935">
    <property type="component" value="Chromosome 14"/>
</dbReference>
<dbReference type="OrthoDB" id="1890931at2759"/>
<feature type="domain" description="ABC transmembrane type-1" evidence="14">
    <location>
        <begin position="695"/>
        <end position="981"/>
    </location>
</feature>
<organism evidence="15 16">
    <name type="scientific">Ceratopteris richardii</name>
    <name type="common">Triangle waterfern</name>
    <dbReference type="NCBI Taxonomy" id="49495"/>
    <lineage>
        <taxon>Eukaryota</taxon>
        <taxon>Viridiplantae</taxon>
        <taxon>Streptophyta</taxon>
        <taxon>Embryophyta</taxon>
        <taxon>Tracheophyta</taxon>
        <taxon>Polypodiopsida</taxon>
        <taxon>Polypodiidae</taxon>
        <taxon>Polypodiales</taxon>
        <taxon>Pteridineae</taxon>
        <taxon>Pteridaceae</taxon>
        <taxon>Parkerioideae</taxon>
        <taxon>Ceratopteris</taxon>
    </lineage>
</organism>
<dbReference type="PROSITE" id="PS50929">
    <property type="entry name" value="ABC_TM1F"/>
    <property type="match status" value="2"/>
</dbReference>
<dbReference type="PANTHER" id="PTHR43394:SF16">
    <property type="entry name" value="ABC TRANSPORTER B FAMILY MEMBER 4-LIKE ISOFORM X1"/>
    <property type="match status" value="1"/>
</dbReference>
<feature type="transmembrane region" description="Helical" evidence="12">
    <location>
        <begin position="824"/>
        <end position="846"/>
    </location>
</feature>
<comment type="similarity">
    <text evidence="2">Belongs to the ABC transporter superfamily. ABCB family. Multidrug resistance exporter (TC 3.A.1.201) subfamily.</text>
</comment>
<evidence type="ECO:0000256" key="12">
    <source>
        <dbReference type="SAM" id="Phobius"/>
    </source>
</evidence>
<dbReference type="InterPro" id="IPR003593">
    <property type="entry name" value="AAA+_ATPase"/>
</dbReference>
<feature type="transmembrane region" description="Helical" evidence="12">
    <location>
        <begin position="33"/>
        <end position="61"/>
    </location>
</feature>
<keyword evidence="3" id="KW-0813">Transport</keyword>
<evidence type="ECO:0000256" key="11">
    <source>
        <dbReference type="ARBA" id="ARBA00023180"/>
    </source>
</evidence>
<dbReference type="Gene3D" id="3.40.50.300">
    <property type="entry name" value="P-loop containing nucleotide triphosphate hydrolases"/>
    <property type="match status" value="2"/>
</dbReference>
<dbReference type="PANTHER" id="PTHR43394">
    <property type="entry name" value="ATP-DEPENDENT PERMEASE MDL1, MITOCHONDRIAL"/>
    <property type="match status" value="1"/>
</dbReference>
<feature type="transmembrane region" description="Helical" evidence="12">
    <location>
        <begin position="157"/>
        <end position="175"/>
    </location>
</feature>
<dbReference type="Gene3D" id="1.20.1560.10">
    <property type="entry name" value="ABC transporter type 1, transmembrane domain"/>
    <property type="match status" value="1"/>
</dbReference>
<feature type="transmembrane region" description="Helical" evidence="12">
    <location>
        <begin position="691"/>
        <end position="723"/>
    </location>
</feature>
<feature type="transmembrane region" description="Helical" evidence="12">
    <location>
        <begin position="295"/>
        <end position="313"/>
    </location>
</feature>
<keyword evidence="9 12" id="KW-1133">Transmembrane helix</keyword>
<dbReference type="OMA" id="NDNEMIC"/>
<evidence type="ECO:0000256" key="7">
    <source>
        <dbReference type="ARBA" id="ARBA00022741"/>
    </source>
</evidence>
<dbReference type="AlphaFoldDB" id="A0A8T2T7R6"/>
<keyword evidence="8" id="KW-0067">ATP-binding</keyword>
<dbReference type="GO" id="GO:0010329">
    <property type="term" value="F:auxin efflux transmembrane transporter activity"/>
    <property type="evidence" value="ECO:0007669"/>
    <property type="project" value="UniProtKB-ARBA"/>
</dbReference>
<dbReference type="CDD" id="cd03249">
    <property type="entry name" value="ABC_MTABC3_MDL1_MDL2"/>
    <property type="match status" value="1"/>
</dbReference>
<feature type="transmembrane region" description="Helical" evidence="12">
    <location>
        <begin position="81"/>
        <end position="104"/>
    </location>
</feature>
<dbReference type="CDD" id="cd18577">
    <property type="entry name" value="ABC_6TM_Pgp_ABCB1_D1_like"/>
    <property type="match status" value="1"/>
</dbReference>
<protein>
    <submittedName>
        <fullName evidence="15">Uncharacterized protein</fullName>
    </submittedName>
</protein>
<feature type="transmembrane region" description="Helical" evidence="12">
    <location>
        <begin position="735"/>
        <end position="760"/>
    </location>
</feature>
<evidence type="ECO:0000259" key="13">
    <source>
        <dbReference type="PROSITE" id="PS50893"/>
    </source>
</evidence>
<dbReference type="GO" id="GO:0090374">
    <property type="term" value="P:oligopeptide export from mitochondrion"/>
    <property type="evidence" value="ECO:0007669"/>
    <property type="project" value="TreeGrafter"/>
</dbReference>
<feature type="transmembrane region" description="Helical" evidence="12">
    <location>
        <begin position="959"/>
        <end position="976"/>
    </location>
</feature>
<evidence type="ECO:0000256" key="4">
    <source>
        <dbReference type="ARBA" id="ARBA00022528"/>
    </source>
</evidence>
<keyword evidence="16" id="KW-1185">Reference proteome</keyword>
<keyword evidence="6" id="KW-0677">Repeat</keyword>
<comment type="subcellular location">
    <subcellularLocation>
        <location evidence="1">Cell membrane</location>
        <topology evidence="1">Multi-pass membrane protein</topology>
    </subcellularLocation>
</comment>
<dbReference type="GO" id="GO:0010328">
    <property type="term" value="F:auxin influx transmembrane transporter activity"/>
    <property type="evidence" value="ECO:0007669"/>
    <property type="project" value="UniProtKB-ARBA"/>
</dbReference>
<keyword evidence="7" id="KW-0547">Nucleotide-binding</keyword>
<dbReference type="GO" id="GO:0005743">
    <property type="term" value="C:mitochondrial inner membrane"/>
    <property type="evidence" value="ECO:0007669"/>
    <property type="project" value="TreeGrafter"/>
</dbReference>
<dbReference type="SUPFAM" id="SSF52540">
    <property type="entry name" value="P-loop containing nucleoside triphosphate hydrolases"/>
    <property type="match status" value="2"/>
</dbReference>
<dbReference type="InterPro" id="IPR027417">
    <property type="entry name" value="P-loop_NTPase"/>
</dbReference>
<feature type="transmembrane region" description="Helical" evidence="12">
    <location>
        <begin position="181"/>
        <end position="199"/>
    </location>
</feature>
<evidence type="ECO:0000256" key="2">
    <source>
        <dbReference type="ARBA" id="ARBA00007577"/>
    </source>
</evidence>
<feature type="domain" description="ABC transporter" evidence="13">
    <location>
        <begin position="1013"/>
        <end position="1252"/>
    </location>
</feature>
<dbReference type="InterPro" id="IPR003439">
    <property type="entry name" value="ABC_transporter-like_ATP-bd"/>
</dbReference>
<dbReference type="GO" id="GO:0015421">
    <property type="term" value="F:ABC-type oligopeptide transporter activity"/>
    <property type="evidence" value="ECO:0007669"/>
    <property type="project" value="TreeGrafter"/>
</dbReference>
<evidence type="ECO:0000256" key="5">
    <source>
        <dbReference type="ARBA" id="ARBA00022692"/>
    </source>
</evidence>
<sequence>MRPAPFTSIKKLSYKKRLSVCSGLFSHADIWDVLLMVIGSIGALIAGAGLPYAAFLFGRVLDSVAFWPDPHSQLLSMSQGALHSSLAGLIAGTGYFFQVFCWMFTGERQAGRMRCVYLEALLRQDMGFFDQEVSTGAIVEEMSADTFAIKQATGEKVGKLVQIVGTLISGYVIAFMQGWKLTLSVSAVIPLIMASGYLMDLSISKSCKKVHEAKSNAGKIVEQVISAIRTVIPFGNEKAAVISYKTALRSAEKASFYESVAGGLGMGAILFFTFNMYGALLWFGAQMIIQGNYTGGNVMTILFSIIIGTGALGQSTPSLSAIAAGSVAANKMLKVINRVPAMDVTGKGGQRLEPLTGHIHFKNISFTYPSRPGHQVLNKFSLEIPPCTVAALVGQSGCGKSTVACLLERFYDPLSGEVLIDGIDLKKLNLSCYRHQVGLVSQDPVLLGASIRDNIAYGREDATEDEIQAALKLANASDFVMKLPQGLDTLVGQGGLQLSGGQKQRIAIARTVLKDPRILILDEATSSLDAESEAVVHAALEQIQMNRTSLIIAHRLITVIHAHTIALMHNGTIIEQGTYDELMEKQDGAFIQLINAGNRIKDDKEEQSVSIDDDTLQTNNEISSTHQVLTCSRPRHVRKISSARSLSFGSVMSLGSIYVEDPELCCNNISLKSPAQCSHFIRLLTYNKPELLIILLGCLAAALNGAVMPVVGLLFANIIYTFYQPLDKIQDGCLAWIHMFIVIACASLLLVPLQNVFFCVAGEKLVRRIRILTFHNVLHQRMKWFDDPENNSAIVSSRLLHDASYVRSLVGDAMALVVQNLSTVTVGLFIAMSTCWQLALLFIGLLPCYGLDAISQVKLGETFDKKAKAMYDATGQIAHEALSSIRTVASFCAEKKVIDLFKHKSMDCVNAGIHRALIGGFGLGMSYIVMYGSLSLSFWVGGLLVFAGKVTFDGFIKTFFAIELSAFAVALSVAFAPDIGRVRPAVASIFSMLDLKCEDLSTGIKLKRLKGEVKFQNVHFTYPSRPDSQIFKDLCFTVEAGKTVAIVGESGCGKSTALSLLQRLYDPQDGCILLDKVDIKQLQVRWLRRQIGLVSQEPFLFNDTIRANIKYGLGGDSDLSEEELHRAAEIANAHKFISSLPSGYESTVGEKGVQLSGGQKQRIAIARAMVRDPRILLLDEATSALDSESELHVQNALENAAIGRTTLVVAHRLGTVRNASMIIVLKNGCVAEQGTHEELLAHEDGLYATLVRISSKTETSTAEVS</sequence>
<name>A0A8T2T7R6_CERRI</name>
<evidence type="ECO:0000256" key="9">
    <source>
        <dbReference type="ARBA" id="ARBA00022989"/>
    </source>
</evidence>
<evidence type="ECO:0000256" key="10">
    <source>
        <dbReference type="ARBA" id="ARBA00023136"/>
    </source>
</evidence>
<dbReference type="InterPro" id="IPR036640">
    <property type="entry name" value="ABC1_TM_sf"/>
</dbReference>
<evidence type="ECO:0000256" key="8">
    <source>
        <dbReference type="ARBA" id="ARBA00022840"/>
    </source>
</evidence>
<evidence type="ECO:0000256" key="1">
    <source>
        <dbReference type="ARBA" id="ARBA00004651"/>
    </source>
</evidence>
<accession>A0A8T2T7R6</accession>
<gene>
    <name evidence="15" type="ORF">KP509_14G049900</name>
</gene>
<dbReference type="FunFam" id="1.20.1560.10:FF:000009">
    <property type="entry name" value="ABC transporter B family member 1"/>
    <property type="match status" value="1"/>
</dbReference>
<dbReference type="GO" id="GO:0016887">
    <property type="term" value="F:ATP hydrolysis activity"/>
    <property type="evidence" value="ECO:0007669"/>
    <property type="project" value="InterPro"/>
</dbReference>
<feature type="domain" description="ABC transporter" evidence="13">
    <location>
        <begin position="359"/>
        <end position="595"/>
    </location>
</feature>
<comment type="caution">
    <text evidence="15">The sequence shown here is derived from an EMBL/GenBank/DDBJ whole genome shotgun (WGS) entry which is preliminary data.</text>
</comment>
<keyword evidence="10 12" id="KW-0472">Membrane</keyword>
<keyword evidence="4" id="KW-0150">Chloroplast</keyword>
<dbReference type="Pfam" id="PF00664">
    <property type="entry name" value="ABC_membrane"/>
    <property type="match status" value="2"/>
</dbReference>
<dbReference type="GO" id="GO:0005886">
    <property type="term" value="C:plasma membrane"/>
    <property type="evidence" value="ECO:0007669"/>
    <property type="project" value="UniProtKB-SubCell"/>
</dbReference>
<dbReference type="SMART" id="SM00382">
    <property type="entry name" value="AAA"/>
    <property type="match status" value="2"/>
</dbReference>
<dbReference type="EMBL" id="CM035419">
    <property type="protein sequence ID" value="KAH7415530.1"/>
    <property type="molecule type" value="Genomic_DNA"/>
</dbReference>
<feature type="transmembrane region" description="Helical" evidence="12">
    <location>
        <begin position="928"/>
        <end position="947"/>
    </location>
</feature>
<evidence type="ECO:0000256" key="6">
    <source>
        <dbReference type="ARBA" id="ARBA00022737"/>
    </source>
</evidence>
<evidence type="ECO:0000313" key="16">
    <source>
        <dbReference type="Proteomes" id="UP000825935"/>
    </source>
</evidence>
<proteinExistence type="inferred from homology"/>
<dbReference type="InterPro" id="IPR017871">
    <property type="entry name" value="ABC_transporter-like_CS"/>
</dbReference>
<dbReference type="GO" id="GO:0005524">
    <property type="term" value="F:ATP binding"/>
    <property type="evidence" value="ECO:0007669"/>
    <property type="project" value="UniProtKB-KW"/>
</dbReference>
<dbReference type="PROSITE" id="PS00211">
    <property type="entry name" value="ABC_TRANSPORTER_1"/>
    <property type="match status" value="2"/>
</dbReference>
<dbReference type="SUPFAM" id="SSF90123">
    <property type="entry name" value="ABC transporter transmembrane region"/>
    <property type="match status" value="2"/>
</dbReference>
<dbReference type="FunFam" id="3.40.50.300:FF:000066">
    <property type="entry name" value="ABC transporter B family member 1"/>
    <property type="match status" value="2"/>
</dbReference>